<dbReference type="PANTHER" id="PTHR39441:SF1">
    <property type="entry name" value="DUF2252 DOMAIN-CONTAINING PROTEIN"/>
    <property type="match status" value="1"/>
</dbReference>
<reference evidence="1" key="1">
    <citation type="journal article" date="2020" name="bioRxiv">
        <title>A rank-normalized archaeal taxonomy based on genome phylogeny resolves widespread incomplete and uneven classifications.</title>
        <authorList>
            <person name="Rinke C."/>
            <person name="Chuvochina M."/>
            <person name="Mussig A.J."/>
            <person name="Chaumeil P.-A."/>
            <person name="Waite D.W."/>
            <person name="Whitman W.B."/>
            <person name="Parks D.H."/>
            <person name="Hugenholtz P."/>
        </authorList>
    </citation>
    <scope>NUCLEOTIDE SEQUENCE</scope>
    <source>
        <strain evidence="1">UBA8876</strain>
    </source>
</reference>
<dbReference type="Pfam" id="PF10009">
    <property type="entry name" value="DUF2252"/>
    <property type="match status" value="1"/>
</dbReference>
<dbReference type="PANTHER" id="PTHR39441">
    <property type="entry name" value="DUF2252 DOMAIN-CONTAINING PROTEIN"/>
    <property type="match status" value="1"/>
</dbReference>
<name>A0A832VZ92_9EURY</name>
<evidence type="ECO:0000313" key="1">
    <source>
        <dbReference type="EMBL" id="HIH94637.1"/>
    </source>
</evidence>
<dbReference type="InterPro" id="IPR018721">
    <property type="entry name" value="DUF2252"/>
</dbReference>
<comment type="caution">
    <text evidence="1">The sequence shown here is derived from an EMBL/GenBank/DDBJ whole genome shotgun (WGS) entry which is preliminary data.</text>
</comment>
<evidence type="ECO:0000313" key="2">
    <source>
        <dbReference type="Proteomes" id="UP000600774"/>
    </source>
</evidence>
<dbReference type="EMBL" id="DUJU01000134">
    <property type="protein sequence ID" value="HIH94637.1"/>
    <property type="molecule type" value="Genomic_DNA"/>
</dbReference>
<organism evidence="1 2">
    <name type="scientific">Methanosarcina acetivorans</name>
    <dbReference type="NCBI Taxonomy" id="2214"/>
    <lineage>
        <taxon>Archaea</taxon>
        <taxon>Methanobacteriati</taxon>
        <taxon>Methanobacteriota</taxon>
        <taxon>Stenosarchaea group</taxon>
        <taxon>Methanomicrobia</taxon>
        <taxon>Methanosarcinales</taxon>
        <taxon>Methanosarcinaceae</taxon>
        <taxon>Methanosarcina</taxon>
    </lineage>
</organism>
<protein>
    <submittedName>
        <fullName evidence="1">DUF2252 family protein</fullName>
    </submittedName>
</protein>
<accession>A0A832VZ92</accession>
<dbReference type="GeneID" id="80803873"/>
<gene>
    <name evidence="1" type="ORF">HA338_11625</name>
</gene>
<dbReference type="AlphaFoldDB" id="A0A832VZ92"/>
<proteinExistence type="predicted"/>
<sequence>MSTIEGKFATIHPLLARLSEILPEEKKAGITEQYVENLYRDFINTLPAERHRLVSHFRISDGALRVGGIGSIGTRCIIIIFHLEGANKDEALILQLKEAGQSVLEPYVEKKDYAGNARRVVVGQKLMQAASDIFLGWIEDPKTGIQYYWRQLKDMKSSFDLNSLQEPGLETYLKVCSVCLARAHARTGDAACISGYIGKSDAFCEAITDFAVA</sequence>
<dbReference type="Proteomes" id="UP000600774">
    <property type="component" value="Unassembled WGS sequence"/>
</dbReference>
<dbReference type="RefSeq" id="WP_052279158.1">
    <property type="nucleotide sequence ID" value="NZ_DUJU01000134.1"/>
</dbReference>